<dbReference type="PANTHER" id="PTHR43298">
    <property type="entry name" value="MULTIDRUG RESISTANCE PROTEIN NORM-RELATED"/>
    <property type="match status" value="1"/>
</dbReference>
<evidence type="ECO:0000256" key="7">
    <source>
        <dbReference type="ARBA" id="ARBA00022475"/>
    </source>
</evidence>
<proteinExistence type="inferred from homology"/>
<dbReference type="InterPro" id="IPR048279">
    <property type="entry name" value="MdtK-like"/>
</dbReference>
<dbReference type="InterPro" id="IPR002528">
    <property type="entry name" value="MATE_fam"/>
</dbReference>
<name>A0A160F2Q8_9BACL</name>
<keyword evidence="5" id="KW-0813">Transport</keyword>
<comment type="function">
    <text evidence="1">Multidrug efflux pump.</text>
</comment>
<evidence type="ECO:0000256" key="3">
    <source>
        <dbReference type="ARBA" id="ARBA00010199"/>
    </source>
</evidence>
<evidence type="ECO:0000313" key="15">
    <source>
        <dbReference type="Proteomes" id="UP000076865"/>
    </source>
</evidence>
<dbReference type="InterPro" id="IPR050222">
    <property type="entry name" value="MATE_MdtK"/>
</dbReference>
<evidence type="ECO:0000256" key="13">
    <source>
        <dbReference type="SAM" id="Phobius"/>
    </source>
</evidence>
<feature type="transmembrane region" description="Helical" evidence="13">
    <location>
        <begin position="195"/>
        <end position="214"/>
    </location>
</feature>
<keyword evidence="6" id="KW-0050">Antiport</keyword>
<keyword evidence="10" id="KW-0406">Ion transport</keyword>
<keyword evidence="15" id="KW-1185">Reference proteome</keyword>
<reference evidence="14 15" key="1">
    <citation type="journal article" date="2006" name="Syst. Appl. Microbiol.">
        <title>Anoxybacillus amylolyticus sp. nov., a thermophilic amylase producing bacterium isolated from Mount Rittmann (Antarctica).</title>
        <authorList>
            <person name="Poli A."/>
            <person name="Esposito E."/>
            <person name="Lama L."/>
            <person name="Orlando P."/>
            <person name="Nicolaus G."/>
            <person name="de Appolonia F."/>
            <person name="Gambacorta A."/>
            <person name="Nicolaus B."/>
        </authorList>
    </citation>
    <scope>NUCLEOTIDE SEQUENCE [LARGE SCALE GENOMIC DNA]</scope>
    <source>
        <strain evidence="14 15">DSM 15939</strain>
    </source>
</reference>
<dbReference type="GO" id="GO:0006811">
    <property type="term" value="P:monoatomic ion transport"/>
    <property type="evidence" value="ECO:0007669"/>
    <property type="project" value="UniProtKB-KW"/>
</dbReference>
<dbReference type="Proteomes" id="UP000076865">
    <property type="component" value="Chromosome"/>
</dbReference>
<feature type="transmembrane region" description="Helical" evidence="13">
    <location>
        <begin position="162"/>
        <end position="183"/>
    </location>
</feature>
<evidence type="ECO:0000256" key="12">
    <source>
        <dbReference type="ARBA" id="ARBA00031636"/>
    </source>
</evidence>
<accession>A0A160F2Q8</accession>
<dbReference type="PIRSF" id="PIRSF006603">
    <property type="entry name" value="DinF"/>
    <property type="match status" value="1"/>
</dbReference>
<feature type="transmembrane region" description="Helical" evidence="13">
    <location>
        <begin position="286"/>
        <end position="307"/>
    </location>
</feature>
<dbReference type="RefSeq" id="WP_066324636.1">
    <property type="nucleotide sequence ID" value="NZ_CP015438.1"/>
</dbReference>
<protein>
    <recommendedName>
        <fullName evidence="4">Probable multidrug resistance protein NorM</fullName>
    </recommendedName>
    <alternativeName>
        <fullName evidence="12">Multidrug-efflux transporter</fullName>
    </alternativeName>
</protein>
<evidence type="ECO:0000256" key="4">
    <source>
        <dbReference type="ARBA" id="ARBA00020268"/>
    </source>
</evidence>
<feature type="transmembrane region" description="Helical" evidence="13">
    <location>
        <begin position="54"/>
        <end position="75"/>
    </location>
</feature>
<evidence type="ECO:0000256" key="5">
    <source>
        <dbReference type="ARBA" id="ARBA00022448"/>
    </source>
</evidence>
<dbReference type="OrthoDB" id="9780160at2"/>
<evidence type="ECO:0000256" key="9">
    <source>
        <dbReference type="ARBA" id="ARBA00022989"/>
    </source>
</evidence>
<keyword evidence="9 13" id="KW-1133">Transmembrane helix</keyword>
<dbReference type="EMBL" id="CP015438">
    <property type="protein sequence ID" value="ANB60537.1"/>
    <property type="molecule type" value="Genomic_DNA"/>
</dbReference>
<dbReference type="GO" id="GO:0042910">
    <property type="term" value="F:xenobiotic transmembrane transporter activity"/>
    <property type="evidence" value="ECO:0007669"/>
    <property type="project" value="InterPro"/>
</dbReference>
<dbReference type="CDD" id="cd13131">
    <property type="entry name" value="MATE_NorM_like"/>
    <property type="match status" value="1"/>
</dbReference>
<feature type="transmembrane region" description="Helical" evidence="13">
    <location>
        <begin position="360"/>
        <end position="377"/>
    </location>
</feature>
<feature type="transmembrane region" description="Helical" evidence="13">
    <location>
        <begin position="129"/>
        <end position="150"/>
    </location>
</feature>
<dbReference type="GO" id="GO:0015297">
    <property type="term" value="F:antiporter activity"/>
    <property type="evidence" value="ECO:0007669"/>
    <property type="project" value="UniProtKB-KW"/>
</dbReference>
<comment type="subcellular location">
    <subcellularLocation>
        <location evidence="2">Cell membrane</location>
        <topology evidence="2">Multi-pass membrane protein</topology>
    </subcellularLocation>
</comment>
<dbReference type="NCBIfam" id="TIGR00797">
    <property type="entry name" value="matE"/>
    <property type="match status" value="1"/>
</dbReference>
<feature type="transmembrane region" description="Helical" evidence="13">
    <location>
        <begin position="418"/>
        <end position="440"/>
    </location>
</feature>
<gene>
    <name evidence="14" type="ORF">GFC30_1881</name>
</gene>
<organism evidence="14 15">
    <name type="scientific">Anoxybacteroides amylolyticum</name>
    <dbReference type="NCBI Taxonomy" id="294699"/>
    <lineage>
        <taxon>Bacteria</taxon>
        <taxon>Bacillati</taxon>
        <taxon>Bacillota</taxon>
        <taxon>Bacilli</taxon>
        <taxon>Bacillales</taxon>
        <taxon>Anoxybacillaceae</taxon>
        <taxon>Anoxybacteroides</taxon>
    </lineage>
</organism>
<keyword evidence="7" id="KW-1003">Cell membrane</keyword>
<evidence type="ECO:0000256" key="2">
    <source>
        <dbReference type="ARBA" id="ARBA00004651"/>
    </source>
</evidence>
<evidence type="ECO:0000313" key="14">
    <source>
        <dbReference type="EMBL" id="ANB60537.1"/>
    </source>
</evidence>
<dbReference type="PATRIC" id="fig|294699.3.peg.1927"/>
<dbReference type="KEGG" id="aamy:GFC30_1881"/>
<evidence type="ECO:0000256" key="11">
    <source>
        <dbReference type="ARBA" id="ARBA00023136"/>
    </source>
</evidence>
<sequence>MRQTFSHKEKTWQLLQLLFPVLVTQIGLYAMNFADVAMSGHASAQDLAGVAIGSNIWVPVFTGLGGILLALTPVVSHHLGAKRPEQIPYSVMQAVYLAILIAFAILFIGSFALPNILATMQLEENVRNIAYHYLIALSLGIIPLFIYHVLRCFIDALGQTKITMFITLIALPVNVMFNYLLIFGKFGFPALGGVGAGYATAITYWFCLVVVLFVTTKCRPFSHYGLFRSFPPLSIVTWKELLKIGLPIGFAIFFETSIFAAVTLLMSQFNTVTIAAHQSAINFASLLYMIPLSVSMALTIAVGFEAGAKRYVDAKQYTILGISIAVSTAVITSLVLYVFRGEIAALYTKDGAVWELTKQFLLYAIFFQFSDAVAAPIQGALRGYKDVNAAFLAALLAYWGIGLPVGYVLANYTAAEAFGYWIGLITGLAAGAVFLSFRLLRVQKKQHNKQKAEEAC</sequence>
<evidence type="ECO:0000256" key="1">
    <source>
        <dbReference type="ARBA" id="ARBA00003408"/>
    </source>
</evidence>
<dbReference type="GO" id="GO:0005886">
    <property type="term" value="C:plasma membrane"/>
    <property type="evidence" value="ECO:0007669"/>
    <property type="project" value="UniProtKB-SubCell"/>
</dbReference>
<evidence type="ECO:0000256" key="10">
    <source>
        <dbReference type="ARBA" id="ARBA00023065"/>
    </source>
</evidence>
<keyword evidence="8 13" id="KW-0812">Transmembrane</keyword>
<keyword evidence="11 13" id="KW-0472">Membrane</keyword>
<dbReference type="AlphaFoldDB" id="A0A160F2Q8"/>
<dbReference type="PANTHER" id="PTHR43298:SF2">
    <property type="entry name" value="FMN_FAD EXPORTER YEEO-RELATED"/>
    <property type="match status" value="1"/>
</dbReference>
<comment type="similarity">
    <text evidence="3">Belongs to the multi antimicrobial extrusion (MATE) (TC 2.A.66.1) family.</text>
</comment>
<evidence type="ECO:0000256" key="6">
    <source>
        <dbReference type="ARBA" id="ARBA00022449"/>
    </source>
</evidence>
<feature type="transmembrane region" description="Helical" evidence="13">
    <location>
        <begin position="95"/>
        <end position="117"/>
    </location>
</feature>
<feature type="transmembrane region" description="Helical" evidence="13">
    <location>
        <begin position="244"/>
        <end position="266"/>
    </location>
</feature>
<evidence type="ECO:0000256" key="8">
    <source>
        <dbReference type="ARBA" id="ARBA00022692"/>
    </source>
</evidence>
<feature type="transmembrane region" description="Helical" evidence="13">
    <location>
        <begin position="389"/>
        <end position="412"/>
    </location>
</feature>
<feature type="transmembrane region" description="Helical" evidence="13">
    <location>
        <begin position="319"/>
        <end position="340"/>
    </location>
</feature>
<dbReference type="Pfam" id="PF01554">
    <property type="entry name" value="MatE"/>
    <property type="match status" value="2"/>
</dbReference>